<evidence type="ECO:0000313" key="1">
    <source>
        <dbReference type="EMBL" id="REE90632.1"/>
    </source>
</evidence>
<dbReference type="OrthoDB" id="9801392at2"/>
<protein>
    <submittedName>
        <fullName evidence="1">Uncharacterized protein</fullName>
    </submittedName>
</protein>
<keyword evidence="2" id="KW-1185">Reference proteome</keyword>
<evidence type="ECO:0000313" key="2">
    <source>
        <dbReference type="Proteomes" id="UP000256304"/>
    </source>
</evidence>
<dbReference type="InterPro" id="IPR046153">
    <property type="entry name" value="DUF6155"/>
</dbReference>
<dbReference type="EMBL" id="QTTN01000006">
    <property type="protein sequence ID" value="REE90632.1"/>
    <property type="molecule type" value="Genomic_DNA"/>
</dbReference>
<accession>A0A3D9SKW7</accession>
<dbReference type="Proteomes" id="UP000256304">
    <property type="component" value="Unassembled WGS sequence"/>
</dbReference>
<sequence length="183" mass="21162">MSKLSIPALKKQLKTYKTEELVSIIVDCYRSNPEVKKYIHMLLEPENTEDQLFEEAKKKIVQQFYPDRGYPKLKLAEAKKAISEFGKLSGNQARTIELMIHYVELGVRFTNDYGDINEPFYNSIASTYHNALKKINQDTNEGLLHLFKERLSAIVTDTSHIGWGFHDELAGSYYTYVVDDEED</sequence>
<reference evidence="1 2" key="1">
    <citation type="submission" date="2018-08" db="EMBL/GenBank/DDBJ databases">
        <title>Genomic Encyclopedia of Type Strains, Phase III (KMG-III): the genomes of soil and plant-associated and newly described type strains.</title>
        <authorList>
            <person name="Whitman W."/>
        </authorList>
    </citation>
    <scope>NUCLEOTIDE SEQUENCE [LARGE SCALE GENOMIC DNA]</scope>
    <source>
        <strain evidence="1 2">CGMCC 1.10966</strain>
    </source>
</reference>
<dbReference type="RefSeq" id="WP_116188362.1">
    <property type="nucleotide sequence ID" value="NZ_QTTN01000006.1"/>
</dbReference>
<organism evidence="1 2">
    <name type="scientific">Paenibacillus taihuensis</name>
    <dbReference type="NCBI Taxonomy" id="1156355"/>
    <lineage>
        <taxon>Bacteria</taxon>
        <taxon>Bacillati</taxon>
        <taxon>Bacillota</taxon>
        <taxon>Bacilli</taxon>
        <taxon>Bacillales</taxon>
        <taxon>Paenibacillaceae</taxon>
        <taxon>Paenibacillus</taxon>
    </lineage>
</organism>
<name>A0A3D9SKW7_9BACL</name>
<dbReference type="AlphaFoldDB" id="A0A3D9SKW7"/>
<comment type="caution">
    <text evidence="1">The sequence shown here is derived from an EMBL/GenBank/DDBJ whole genome shotgun (WGS) entry which is preliminary data.</text>
</comment>
<gene>
    <name evidence="1" type="ORF">A8990_106137</name>
</gene>
<proteinExistence type="predicted"/>
<dbReference type="Pfam" id="PF19652">
    <property type="entry name" value="DUF6155"/>
    <property type="match status" value="1"/>
</dbReference>